<dbReference type="KEGG" id="bfc:BacF7301_20440"/>
<dbReference type="HAMAP" id="MF_00197">
    <property type="entry name" value="DAP_epimerase"/>
    <property type="match status" value="1"/>
</dbReference>
<feature type="active site" description="Proton donor" evidence="9">
    <location>
        <position position="75"/>
    </location>
</feature>
<keyword evidence="6 9" id="KW-0457">Lysine biosynthesis</keyword>
<evidence type="ECO:0000256" key="2">
    <source>
        <dbReference type="ARBA" id="ARBA00010219"/>
    </source>
</evidence>
<dbReference type="RefSeq" id="WP_167965746.1">
    <property type="nucleotide sequence ID" value="NZ_CP050831.1"/>
</dbReference>
<dbReference type="FunFam" id="3.10.310.10:FF:000001">
    <property type="entry name" value="Diaminopimelate epimerase"/>
    <property type="match status" value="1"/>
</dbReference>
<feature type="site" description="Could be important to modulate the pK values of the two catalytic cysteine residues" evidence="9">
    <location>
        <position position="201"/>
    </location>
</feature>
<keyword evidence="12" id="KW-1185">Reference proteome</keyword>
<keyword evidence="7 9" id="KW-0413">Isomerase</keyword>
<protein>
    <recommendedName>
        <fullName evidence="3 9">Diaminopimelate epimerase</fullName>
        <shortName evidence="9">DAP epimerase</shortName>
        <ecNumber evidence="3 9">5.1.1.7</ecNumber>
    </recommendedName>
    <alternativeName>
        <fullName evidence="9">PLP-independent amino acid racemase</fullName>
    </alternativeName>
</protein>
<accession>A0A6H0KSU8</accession>
<evidence type="ECO:0000256" key="1">
    <source>
        <dbReference type="ARBA" id="ARBA00005196"/>
    </source>
</evidence>
<dbReference type="EC" id="5.1.1.7" evidence="3 9"/>
<keyword evidence="5 9" id="KW-0028">Amino-acid biosynthesis</keyword>
<feature type="active site" evidence="10">
    <location>
        <position position="75"/>
    </location>
</feature>
<name>A0A6H0KSU8_9BACE</name>
<comment type="subcellular location">
    <subcellularLocation>
        <location evidence="9">Cytoplasm</location>
    </subcellularLocation>
</comment>
<reference evidence="11 12" key="1">
    <citation type="submission" date="2020-03" db="EMBL/GenBank/DDBJ databases">
        <title>Genomic analysis of Bacteroides faecium CBA7301.</title>
        <authorList>
            <person name="Kim J."/>
            <person name="Roh S.W."/>
        </authorList>
    </citation>
    <scope>NUCLEOTIDE SEQUENCE [LARGE SCALE GENOMIC DNA]</scope>
    <source>
        <strain evidence="11 12">CBA7301</strain>
    </source>
</reference>
<feature type="active site" description="Proton acceptor" evidence="9">
    <location>
        <position position="210"/>
    </location>
</feature>
<feature type="binding site" evidence="9">
    <location>
        <begin position="76"/>
        <end position="77"/>
    </location>
    <ligand>
        <name>substrate</name>
    </ligand>
</feature>
<comment type="function">
    <text evidence="9">Catalyzes the stereoinversion of LL-2,6-diaminopimelate (L,L-DAP) to meso-diaminopimelate (meso-DAP), a precursor of L-lysine and an essential component of the bacterial peptidoglycan.</text>
</comment>
<gene>
    <name evidence="9" type="primary">dapF</name>
    <name evidence="11" type="ORF">BacF7301_20440</name>
</gene>
<sequence>MTNKIKFTKMHGAGNDYIYVDTTKYPIAEPGKKAIEWSKFHTGIGSDGLILIGSSDKADFSMRIFNADGSEAMMCGNGSRCVGKYVYEYGLTDKTEITLDTLSGIKILKLHVEGKTVTAVTVDMGSPLETGEVHWKGKYPFRSTKVSMGNPHLVTFVDDITRINLPEIGPELENYPLFPDRTNVEFAQIVGKDTIRMRVWERGSGITQACGTGACATAVAAFINGLAGRKSNIIMDGGTVLIEWDEASGHILMTGPATKVFDGEIVEEVENGELRVENEY</sequence>
<dbReference type="PANTHER" id="PTHR31689">
    <property type="entry name" value="DIAMINOPIMELATE EPIMERASE, CHLOROPLASTIC"/>
    <property type="match status" value="1"/>
</dbReference>
<dbReference type="PROSITE" id="PS01326">
    <property type="entry name" value="DAP_EPIMERASE"/>
    <property type="match status" value="1"/>
</dbReference>
<feature type="binding site" evidence="9">
    <location>
        <begin position="211"/>
        <end position="212"/>
    </location>
    <ligand>
        <name>substrate</name>
    </ligand>
</feature>
<evidence type="ECO:0000256" key="4">
    <source>
        <dbReference type="ARBA" id="ARBA00022490"/>
    </source>
</evidence>
<dbReference type="NCBIfam" id="TIGR00652">
    <property type="entry name" value="DapF"/>
    <property type="match status" value="1"/>
</dbReference>
<comment type="catalytic activity">
    <reaction evidence="8 9">
        <text>(2S,6S)-2,6-diaminopimelate = meso-2,6-diaminopimelate</text>
        <dbReference type="Rhea" id="RHEA:15393"/>
        <dbReference type="ChEBI" id="CHEBI:57609"/>
        <dbReference type="ChEBI" id="CHEBI:57791"/>
        <dbReference type="EC" id="5.1.1.7"/>
    </reaction>
</comment>
<dbReference type="InterPro" id="IPR018510">
    <property type="entry name" value="DAP_epimerase_AS"/>
</dbReference>
<feature type="binding site" evidence="9">
    <location>
        <begin position="201"/>
        <end position="202"/>
    </location>
    <ligand>
        <name>substrate</name>
    </ligand>
</feature>
<dbReference type="AlphaFoldDB" id="A0A6H0KSU8"/>
<proteinExistence type="inferred from homology"/>
<dbReference type="GO" id="GO:0005829">
    <property type="term" value="C:cytosol"/>
    <property type="evidence" value="ECO:0007669"/>
    <property type="project" value="TreeGrafter"/>
</dbReference>
<dbReference type="UniPathway" id="UPA00034">
    <property type="reaction ID" value="UER00025"/>
</dbReference>
<comment type="similarity">
    <text evidence="2 9">Belongs to the diaminopimelate epimerase family.</text>
</comment>
<evidence type="ECO:0000256" key="10">
    <source>
        <dbReference type="PROSITE-ProRule" id="PRU10125"/>
    </source>
</evidence>
<dbReference type="Pfam" id="PF01678">
    <property type="entry name" value="DAP_epimerase"/>
    <property type="match status" value="2"/>
</dbReference>
<keyword evidence="4 9" id="KW-0963">Cytoplasm</keyword>
<comment type="subunit">
    <text evidence="9">Homodimer.</text>
</comment>
<dbReference type="Proteomes" id="UP000501780">
    <property type="component" value="Chromosome"/>
</dbReference>
<dbReference type="SUPFAM" id="SSF54506">
    <property type="entry name" value="Diaminopimelate epimerase-like"/>
    <property type="match status" value="2"/>
</dbReference>
<feature type="site" description="Could be important to modulate the pK values of the two catalytic cysteine residues" evidence="9">
    <location>
        <position position="152"/>
    </location>
</feature>
<dbReference type="GO" id="GO:0009089">
    <property type="term" value="P:lysine biosynthetic process via diaminopimelate"/>
    <property type="evidence" value="ECO:0007669"/>
    <property type="project" value="UniProtKB-UniRule"/>
</dbReference>
<dbReference type="EMBL" id="CP050831">
    <property type="protein sequence ID" value="QIU96375.1"/>
    <property type="molecule type" value="Genomic_DNA"/>
</dbReference>
<feature type="binding site" evidence="9">
    <location>
        <position position="15"/>
    </location>
    <ligand>
        <name>substrate</name>
    </ligand>
</feature>
<feature type="binding site" evidence="9">
    <location>
        <position position="66"/>
    </location>
    <ligand>
        <name>substrate</name>
    </ligand>
</feature>
<evidence type="ECO:0000313" key="12">
    <source>
        <dbReference type="Proteomes" id="UP000501780"/>
    </source>
</evidence>
<feature type="binding site" evidence="9">
    <location>
        <position position="183"/>
    </location>
    <ligand>
        <name>substrate</name>
    </ligand>
</feature>
<evidence type="ECO:0000256" key="9">
    <source>
        <dbReference type="HAMAP-Rule" id="MF_00197"/>
    </source>
</evidence>
<feature type="binding site" evidence="9">
    <location>
        <position position="150"/>
    </location>
    <ligand>
        <name>substrate</name>
    </ligand>
</feature>
<evidence type="ECO:0000256" key="3">
    <source>
        <dbReference type="ARBA" id="ARBA00013080"/>
    </source>
</evidence>
<evidence type="ECO:0000313" key="11">
    <source>
        <dbReference type="EMBL" id="QIU96375.1"/>
    </source>
</evidence>
<dbReference type="PANTHER" id="PTHR31689:SF0">
    <property type="entry name" value="DIAMINOPIMELATE EPIMERASE"/>
    <property type="match status" value="1"/>
</dbReference>
<evidence type="ECO:0000256" key="8">
    <source>
        <dbReference type="ARBA" id="ARBA00051712"/>
    </source>
</evidence>
<dbReference type="Gene3D" id="3.10.310.10">
    <property type="entry name" value="Diaminopimelate Epimerase, Chain A, domain 1"/>
    <property type="match status" value="2"/>
</dbReference>
<comment type="caution">
    <text evidence="9">Lacks conserved residue(s) required for the propagation of feature annotation.</text>
</comment>
<organism evidence="11 12">
    <name type="scientific">Bacteroides faecium</name>
    <dbReference type="NCBI Taxonomy" id="2715212"/>
    <lineage>
        <taxon>Bacteria</taxon>
        <taxon>Pseudomonadati</taxon>
        <taxon>Bacteroidota</taxon>
        <taxon>Bacteroidia</taxon>
        <taxon>Bacteroidales</taxon>
        <taxon>Bacteroidaceae</taxon>
        <taxon>Bacteroides</taxon>
    </lineage>
</organism>
<evidence type="ECO:0000256" key="6">
    <source>
        <dbReference type="ARBA" id="ARBA00023154"/>
    </source>
</evidence>
<evidence type="ECO:0000256" key="5">
    <source>
        <dbReference type="ARBA" id="ARBA00022605"/>
    </source>
</evidence>
<evidence type="ECO:0000256" key="7">
    <source>
        <dbReference type="ARBA" id="ARBA00023235"/>
    </source>
</evidence>
<dbReference type="InterPro" id="IPR001653">
    <property type="entry name" value="DAP_epimerase_DapF"/>
</dbReference>
<dbReference type="GO" id="GO:0008837">
    <property type="term" value="F:diaminopimelate epimerase activity"/>
    <property type="evidence" value="ECO:0007669"/>
    <property type="project" value="UniProtKB-UniRule"/>
</dbReference>
<comment type="pathway">
    <text evidence="1 9">Amino-acid biosynthesis; L-lysine biosynthesis via DAP pathway; DL-2,6-diaminopimelate from LL-2,6-diaminopimelate: step 1/1.</text>
</comment>